<keyword evidence="7 9" id="KW-0472">Membrane</keyword>
<dbReference type="CDD" id="cd16495">
    <property type="entry name" value="RING_CH-C4HC3_MARCH"/>
    <property type="match status" value="1"/>
</dbReference>
<dbReference type="GO" id="GO:0008270">
    <property type="term" value="F:zinc ion binding"/>
    <property type="evidence" value="ECO:0007669"/>
    <property type="project" value="UniProtKB-KW"/>
</dbReference>
<evidence type="ECO:0000256" key="6">
    <source>
        <dbReference type="ARBA" id="ARBA00022989"/>
    </source>
</evidence>
<reference evidence="11 12" key="1">
    <citation type="submission" date="2019-06" db="EMBL/GenBank/DDBJ databases">
        <title>Genome Sequence of the Brown Rot Fungal Pathogen Monilinia laxa.</title>
        <authorList>
            <person name="De Miccolis Angelini R.M."/>
            <person name="Landi L."/>
            <person name="Abate D."/>
            <person name="Pollastro S."/>
            <person name="Romanazzi G."/>
            <person name="Faretra F."/>
        </authorList>
    </citation>
    <scope>NUCLEOTIDE SEQUENCE [LARGE SCALE GENOMIC DNA]</scope>
    <source>
        <strain evidence="11 12">Mlax316</strain>
    </source>
</reference>
<evidence type="ECO:0000256" key="9">
    <source>
        <dbReference type="SAM" id="Phobius"/>
    </source>
</evidence>
<comment type="caution">
    <text evidence="11">The sequence shown here is derived from an EMBL/GenBank/DDBJ whole genome shotgun (WGS) entry which is preliminary data.</text>
</comment>
<dbReference type="SMART" id="SM00744">
    <property type="entry name" value="RINGv"/>
    <property type="match status" value="1"/>
</dbReference>
<evidence type="ECO:0000313" key="12">
    <source>
        <dbReference type="Proteomes" id="UP000326757"/>
    </source>
</evidence>
<keyword evidence="6 9" id="KW-1133">Transmembrane helix</keyword>
<accession>A0A5N6JP49</accession>
<feature type="compositionally biased region" description="Acidic residues" evidence="8">
    <location>
        <begin position="332"/>
        <end position="342"/>
    </location>
</feature>
<dbReference type="InterPro" id="IPR011016">
    <property type="entry name" value="Znf_RING-CH"/>
</dbReference>
<feature type="compositionally biased region" description="Basic and acidic residues" evidence="8">
    <location>
        <begin position="1"/>
        <end position="18"/>
    </location>
</feature>
<dbReference type="GO" id="GO:0016020">
    <property type="term" value="C:membrane"/>
    <property type="evidence" value="ECO:0007669"/>
    <property type="project" value="UniProtKB-SubCell"/>
</dbReference>
<feature type="transmembrane region" description="Helical" evidence="9">
    <location>
        <begin position="399"/>
        <end position="421"/>
    </location>
</feature>
<dbReference type="Gene3D" id="3.30.40.10">
    <property type="entry name" value="Zinc/RING finger domain, C3HC4 (zinc finger)"/>
    <property type="match status" value="1"/>
</dbReference>
<dbReference type="OrthoDB" id="5817083at2759"/>
<dbReference type="SUPFAM" id="SSF57850">
    <property type="entry name" value="RING/U-box"/>
    <property type="match status" value="1"/>
</dbReference>
<protein>
    <recommendedName>
        <fullName evidence="10">RING-CH-type domain-containing protein</fullName>
    </recommendedName>
</protein>
<feature type="compositionally biased region" description="Polar residues" evidence="8">
    <location>
        <begin position="20"/>
        <end position="44"/>
    </location>
</feature>
<evidence type="ECO:0000256" key="5">
    <source>
        <dbReference type="ARBA" id="ARBA00022833"/>
    </source>
</evidence>
<evidence type="ECO:0000256" key="1">
    <source>
        <dbReference type="ARBA" id="ARBA00004141"/>
    </source>
</evidence>
<sequence length="462" mass="52500">MERYTAPSRVRDRIEPVRPEQSNQESLAAPTSSNIAQETVSSNSEESKEAQILNQPPNPTHFQEAQQDITSPPQGEIKTCWICQMDDTDDGPQTSPWRSPCPCSLRAHDSCLMEWIAVSADKELVPKIVCPVCKYQLQIDQPKDFLVMTVDKLHRMAKSMVLPTAAGAVFSCVYSGSLLFGVNSLALVFGADEARGMILENYDDFLDRRILGNYYFLFSLDNKSITTWPPSPGRTFALLPYIRFAYNTLYHHMFYNLEKKWDLAVQRKPREGETAEQIALEQRREQEGEGFLNFEVEIVDEVRDEDGNIIPPQAPAGDRNRNRHRNRNGNGNEEDQEAENENDWGVRRNVSTHSLSFQFMGAVLFPAISSLMGSALKYVLPSIWMRARGGKPGFLQHKWARSVVGGCLFVVLKDVVVLYYIGNRKSWIAVLLLTEEQDKTVRSVYFMAIGHTSYRLTIWYPG</sequence>
<dbReference type="EMBL" id="VIGI01000021">
    <property type="protein sequence ID" value="KAB8289649.1"/>
    <property type="molecule type" value="Genomic_DNA"/>
</dbReference>
<feature type="compositionally biased region" description="Polar residues" evidence="8">
    <location>
        <begin position="52"/>
        <end position="72"/>
    </location>
</feature>
<comment type="subcellular location">
    <subcellularLocation>
        <location evidence="1">Membrane</location>
        <topology evidence="1">Multi-pass membrane protein</topology>
    </subcellularLocation>
</comment>
<feature type="region of interest" description="Disordered" evidence="8">
    <location>
        <begin position="305"/>
        <end position="343"/>
    </location>
</feature>
<evidence type="ECO:0000256" key="7">
    <source>
        <dbReference type="ARBA" id="ARBA00023136"/>
    </source>
</evidence>
<evidence type="ECO:0000259" key="10">
    <source>
        <dbReference type="PROSITE" id="PS51292"/>
    </source>
</evidence>
<keyword evidence="5" id="KW-0862">Zinc</keyword>
<dbReference type="PANTHER" id="PTHR46283">
    <property type="entry name" value="E3 UBIQUITIN-PROTEIN LIGASE MARCH5"/>
    <property type="match status" value="1"/>
</dbReference>
<dbReference type="InterPro" id="IPR013083">
    <property type="entry name" value="Znf_RING/FYVE/PHD"/>
</dbReference>
<dbReference type="AlphaFoldDB" id="A0A5N6JP49"/>
<evidence type="ECO:0000313" key="11">
    <source>
        <dbReference type="EMBL" id="KAB8289649.1"/>
    </source>
</evidence>
<evidence type="ECO:0000256" key="8">
    <source>
        <dbReference type="SAM" id="MobiDB-lite"/>
    </source>
</evidence>
<proteinExistence type="predicted"/>
<gene>
    <name evidence="11" type="ORF">EYC80_010563</name>
</gene>
<keyword evidence="12" id="KW-1185">Reference proteome</keyword>
<name>A0A5N6JP49_MONLA</name>
<dbReference type="Proteomes" id="UP000326757">
    <property type="component" value="Unassembled WGS sequence"/>
</dbReference>
<organism evidence="11 12">
    <name type="scientific">Monilinia laxa</name>
    <name type="common">Brown rot fungus</name>
    <name type="synonym">Sclerotinia laxa</name>
    <dbReference type="NCBI Taxonomy" id="61186"/>
    <lineage>
        <taxon>Eukaryota</taxon>
        <taxon>Fungi</taxon>
        <taxon>Dikarya</taxon>
        <taxon>Ascomycota</taxon>
        <taxon>Pezizomycotina</taxon>
        <taxon>Leotiomycetes</taxon>
        <taxon>Helotiales</taxon>
        <taxon>Sclerotiniaceae</taxon>
        <taxon>Monilinia</taxon>
    </lineage>
</organism>
<keyword evidence="3" id="KW-0479">Metal-binding</keyword>
<feature type="region of interest" description="Disordered" evidence="8">
    <location>
        <begin position="1"/>
        <end position="72"/>
    </location>
</feature>
<keyword evidence="2 9" id="KW-0812">Transmembrane</keyword>
<evidence type="ECO:0000256" key="4">
    <source>
        <dbReference type="ARBA" id="ARBA00022771"/>
    </source>
</evidence>
<feature type="domain" description="RING-CH-type" evidence="10">
    <location>
        <begin position="72"/>
        <end position="140"/>
    </location>
</feature>
<keyword evidence="4" id="KW-0863">Zinc-finger</keyword>
<evidence type="ECO:0000256" key="2">
    <source>
        <dbReference type="ARBA" id="ARBA00022692"/>
    </source>
</evidence>
<evidence type="ECO:0000256" key="3">
    <source>
        <dbReference type="ARBA" id="ARBA00022723"/>
    </source>
</evidence>
<dbReference type="Pfam" id="PF12906">
    <property type="entry name" value="RINGv"/>
    <property type="match status" value="1"/>
</dbReference>
<feature type="transmembrane region" description="Helical" evidence="9">
    <location>
        <begin position="357"/>
        <end position="379"/>
    </location>
</feature>
<dbReference type="PROSITE" id="PS51292">
    <property type="entry name" value="ZF_RING_CH"/>
    <property type="match status" value="1"/>
</dbReference>